<evidence type="ECO:0000313" key="2">
    <source>
        <dbReference type="Proteomes" id="UP001177212"/>
    </source>
</evidence>
<reference evidence="1" key="1">
    <citation type="submission" date="2023-07" db="EMBL/GenBank/DDBJ databases">
        <title>Genome content predicts the carbon catabolic preferences of heterotrophic bacteria.</title>
        <authorList>
            <person name="Gralka M."/>
        </authorList>
    </citation>
    <scope>NUCLEOTIDE SEQUENCE</scope>
    <source>
        <strain evidence="1">4G09</strain>
    </source>
</reference>
<name>A0ABT9F8Y8_9GAMM</name>
<accession>A0ABT9F8Y8</accession>
<dbReference type="EMBL" id="JAUYVT010000001">
    <property type="protein sequence ID" value="MDP2563193.1"/>
    <property type="molecule type" value="Genomic_DNA"/>
</dbReference>
<keyword evidence="2" id="KW-1185">Reference proteome</keyword>
<dbReference type="Proteomes" id="UP001177212">
    <property type="component" value="Unassembled WGS sequence"/>
</dbReference>
<protein>
    <submittedName>
        <fullName evidence="1">Uncharacterized protein</fullName>
    </submittedName>
</protein>
<proteinExistence type="predicted"/>
<comment type="caution">
    <text evidence="1">The sequence shown here is derived from an EMBL/GenBank/DDBJ whole genome shotgun (WGS) entry which is preliminary data.</text>
</comment>
<sequence>MTPSLEREELDFIFSLYKSDKNAEPEANKPQHTQINDLQKVPRLEVQGVSQYLT</sequence>
<organism evidence="1 2">
    <name type="scientific">Pseudoalteromonas marina</name>
    <dbReference type="NCBI Taxonomy" id="267375"/>
    <lineage>
        <taxon>Bacteria</taxon>
        <taxon>Pseudomonadati</taxon>
        <taxon>Pseudomonadota</taxon>
        <taxon>Gammaproteobacteria</taxon>
        <taxon>Alteromonadales</taxon>
        <taxon>Pseudoalteromonadaceae</taxon>
        <taxon>Pseudoalteromonas</taxon>
    </lineage>
</organism>
<evidence type="ECO:0000313" key="1">
    <source>
        <dbReference type="EMBL" id="MDP2563193.1"/>
    </source>
</evidence>
<dbReference type="RefSeq" id="WP_168371043.1">
    <property type="nucleotide sequence ID" value="NZ_AHCB03000005.1"/>
</dbReference>
<gene>
    <name evidence="1" type="ORF">Q8W34_01000</name>
</gene>